<dbReference type="RefSeq" id="WP_184882166.1">
    <property type="nucleotide sequence ID" value="NZ_BOOV01000040.1"/>
</dbReference>
<accession>A0A7W7D8U2</accession>
<dbReference type="Proteomes" id="UP000542210">
    <property type="component" value="Unassembled WGS sequence"/>
</dbReference>
<sequence length="915" mass="99536">MGIDHAGGREGARVLPKGVHYIFQVVDAAAAERADGRRIPVVLITREHGPGGPETAGAETAQSWLVSAYRDRLCRKRGPGREGLDSLVPHAYVDDAALGAPEEPHIALVESVRDQLRRSMGGSGVLRFPCLDPCLTILRAEVGVGSGKSTLLRDKLYADYKAGHSWLDWLPELATAVGKQAPSGGWLDVVRIPASRLVRRVYMKRLRRRHRWLEGVLQAPGGDFLGTALEIVKDGPQRGNEPLVQRILLMALMRDLAKAVRGPWPGWLWGRRRPGRPWPFVLLLGTVGDLGTPSRAFLDRYTDLARTEDPAPLMILGALTGEVPPYAVPVVPDVAATPPGPGRTAAMHLADRLSVLYAGAETAGVHVVPLSAEPDEGMDADWLRANPKVVPPRVRRRARMRPYLPVAVAAVLLLAASTLVLLPGPAPSAAPSAASVKPPSCRKTKTTDEIVGVTDGLRCTLAGPRDTVLRELERIAGEQNKALTPGRAYRSVVFLAPLTNARENDNAVPSGIPGLRGALLAQRRINKAQARRMPVRLLIANAGEQFTYGSDWSKDREGIDVAQMIIDAAAEEHVAGVVGITQSRDESLQAARELDRAQIPVIATGTVGSRMVDFDAPPRYFQVSPTNDRIARVLADFAVNSEDLRKHTGPGPATAVVVHDPADEFFSEDLADKFGARYTEAGGDVRKIAYLEKGNDRNTTDVAEEICHTVRATNGFVLYAGRSGVMPNLFRAMQGSPLCEKRKGTIAVLAESVDPDLITAPERMGREYPYLTMFYSSSNPIDDGDRKHAYTRFSLDFRDMFHRDDPDIEAAGGFDALNVLSEVINAVYTAHSDGDVRPSDVYTHLRNTGITHLGATGRLRLDGRHNYPPDKAVYIREIDPRGRILPRLACGILHNTDVATTWGPKGRPHPCPRDP</sequence>
<name>A0A7W7D8U2_9ACTN</name>
<organism evidence="1 2">
    <name type="scientific">Sphaerisporangium siamense</name>
    <dbReference type="NCBI Taxonomy" id="795645"/>
    <lineage>
        <taxon>Bacteria</taxon>
        <taxon>Bacillati</taxon>
        <taxon>Actinomycetota</taxon>
        <taxon>Actinomycetes</taxon>
        <taxon>Streptosporangiales</taxon>
        <taxon>Streptosporangiaceae</taxon>
        <taxon>Sphaerisporangium</taxon>
    </lineage>
</organism>
<dbReference type="SUPFAM" id="SSF53822">
    <property type="entry name" value="Periplasmic binding protein-like I"/>
    <property type="match status" value="1"/>
</dbReference>
<keyword evidence="2" id="KW-1185">Reference proteome</keyword>
<dbReference type="PANTHER" id="PTHR30483">
    <property type="entry name" value="LEUCINE-SPECIFIC-BINDING PROTEIN"/>
    <property type="match status" value="1"/>
</dbReference>
<dbReference type="PANTHER" id="PTHR30483:SF6">
    <property type="entry name" value="PERIPLASMIC BINDING PROTEIN OF ABC TRANSPORTER FOR NATURAL AMINO ACIDS"/>
    <property type="match status" value="1"/>
</dbReference>
<protein>
    <submittedName>
        <fullName evidence="1">ABC-type branched-subunit amino acid transport system substrate-binding protein</fullName>
    </submittedName>
</protein>
<dbReference type="Gene3D" id="3.40.50.2300">
    <property type="match status" value="2"/>
</dbReference>
<gene>
    <name evidence="1" type="ORF">BJ982_003962</name>
</gene>
<comment type="caution">
    <text evidence="1">The sequence shown here is derived from an EMBL/GenBank/DDBJ whole genome shotgun (WGS) entry which is preliminary data.</text>
</comment>
<evidence type="ECO:0000313" key="2">
    <source>
        <dbReference type="Proteomes" id="UP000542210"/>
    </source>
</evidence>
<evidence type="ECO:0000313" key="1">
    <source>
        <dbReference type="EMBL" id="MBB4702418.1"/>
    </source>
</evidence>
<dbReference type="AlphaFoldDB" id="A0A7W7D8U2"/>
<reference evidence="1 2" key="1">
    <citation type="submission" date="2020-08" db="EMBL/GenBank/DDBJ databases">
        <title>Sequencing the genomes of 1000 actinobacteria strains.</title>
        <authorList>
            <person name="Klenk H.-P."/>
        </authorList>
    </citation>
    <scope>NUCLEOTIDE SEQUENCE [LARGE SCALE GENOMIC DNA]</scope>
    <source>
        <strain evidence="1 2">DSM 45784</strain>
    </source>
</reference>
<dbReference type="InterPro" id="IPR028082">
    <property type="entry name" value="Peripla_BP_I"/>
</dbReference>
<dbReference type="InterPro" id="IPR051010">
    <property type="entry name" value="BCAA_transport"/>
</dbReference>
<dbReference type="EMBL" id="JACHND010000001">
    <property type="protein sequence ID" value="MBB4702418.1"/>
    <property type="molecule type" value="Genomic_DNA"/>
</dbReference>
<proteinExistence type="predicted"/>